<evidence type="ECO:0000259" key="2">
    <source>
        <dbReference type="Pfam" id="PF01978"/>
    </source>
</evidence>
<evidence type="ECO:0000259" key="3">
    <source>
        <dbReference type="Pfam" id="PF11495"/>
    </source>
</evidence>
<dbReference type="Gene3D" id="1.10.10.10">
    <property type="entry name" value="Winged helix-like DNA-binding domain superfamily/Winged helix DNA-binding domain"/>
    <property type="match status" value="1"/>
</dbReference>
<reference evidence="4" key="2">
    <citation type="submission" date="2022-09" db="EMBL/GenBank/DDBJ databases">
        <authorList>
            <person name="Sun Q."/>
            <person name="Ohkuma M."/>
        </authorList>
    </citation>
    <scope>NUCLEOTIDE SEQUENCE</scope>
    <source>
        <strain evidence="4">JCM 13583</strain>
    </source>
</reference>
<dbReference type="InterPro" id="IPR036388">
    <property type="entry name" value="WH-like_DNA-bd_sf"/>
</dbReference>
<dbReference type="InterPro" id="IPR021586">
    <property type="entry name" value="Tscrpt_reg_TrmB_C"/>
</dbReference>
<dbReference type="Pfam" id="PF11495">
    <property type="entry name" value="Regulator_TrmB"/>
    <property type="match status" value="1"/>
</dbReference>
<feature type="domain" description="Transcription regulator TrmB N-terminal" evidence="2">
    <location>
        <begin position="20"/>
        <end position="85"/>
    </location>
</feature>
<organism evidence="4 5">
    <name type="scientific">Thermogymnomonas acidicola</name>
    <dbReference type="NCBI Taxonomy" id="399579"/>
    <lineage>
        <taxon>Archaea</taxon>
        <taxon>Methanobacteriati</taxon>
        <taxon>Thermoplasmatota</taxon>
        <taxon>Thermoplasmata</taxon>
        <taxon>Thermoplasmatales</taxon>
        <taxon>Thermogymnomonas</taxon>
    </lineage>
</organism>
<dbReference type="InterPro" id="IPR002831">
    <property type="entry name" value="Tscrpt_reg_TrmB_N"/>
</dbReference>
<proteinExistence type="inferred from homology"/>
<accession>A0AA37F9Z2</accession>
<protein>
    <recommendedName>
        <fullName evidence="6">Transcriptional regulator</fullName>
    </recommendedName>
</protein>
<dbReference type="Pfam" id="PF01978">
    <property type="entry name" value="TrmB"/>
    <property type="match status" value="1"/>
</dbReference>
<evidence type="ECO:0000313" key="4">
    <source>
        <dbReference type="EMBL" id="GGM77315.1"/>
    </source>
</evidence>
<dbReference type="Proteomes" id="UP000632195">
    <property type="component" value="Unassembled WGS sequence"/>
</dbReference>
<reference evidence="4" key="1">
    <citation type="journal article" date="2014" name="Int. J. Syst. Evol. Microbiol.">
        <title>Complete genome sequence of Corynebacterium casei LMG S-19264T (=DSM 44701T), isolated from a smear-ripened cheese.</title>
        <authorList>
            <consortium name="US DOE Joint Genome Institute (JGI-PGF)"/>
            <person name="Walter F."/>
            <person name="Albersmeier A."/>
            <person name="Kalinowski J."/>
            <person name="Ruckert C."/>
        </authorList>
    </citation>
    <scope>NUCLEOTIDE SEQUENCE</scope>
    <source>
        <strain evidence="4">JCM 13583</strain>
    </source>
</reference>
<dbReference type="SUPFAM" id="SSF159071">
    <property type="entry name" value="TrmB C-terminal domain-like"/>
    <property type="match status" value="1"/>
</dbReference>
<dbReference type="PANTHER" id="PTHR34293">
    <property type="entry name" value="HTH-TYPE TRANSCRIPTIONAL REGULATOR TRMBL2"/>
    <property type="match status" value="1"/>
</dbReference>
<dbReference type="AlphaFoldDB" id="A0AA37F9Z2"/>
<dbReference type="InterPro" id="IPR036390">
    <property type="entry name" value="WH_DNA-bd_sf"/>
</dbReference>
<evidence type="ECO:0000256" key="1">
    <source>
        <dbReference type="ARBA" id="ARBA00007287"/>
    </source>
</evidence>
<comment type="similarity">
    <text evidence="1">Belongs to the transcriptional regulator TrmB family.</text>
</comment>
<dbReference type="CDD" id="cd09124">
    <property type="entry name" value="PLDc_like_TrmB_middle"/>
    <property type="match status" value="1"/>
</dbReference>
<sequence length="345" mass="39070">MASPRRLNQDEATVRSILIDLGLTENEADVYLSLIEHGSMSAGDMLRNLNLRQPQLYDITSSLERKGFINAVEGRPKRFEAIRPEAILLAREETLRRNRDFFLSWARAKEGAEYIQPALINARNFKAVINNAIQVVLDARHSVYVESTPDILDEIAPVLGLAMSRGVRVTVLLFSHTPLLELQQKVRSQFRDLRTVHPGQFFTVIGDDRQSVFMPRSVALGRDGSRYGYVFRDRDMSWFLVHNYFNAWYRATRINVSSGPAGKVYYSHRLAINDIMEYGLNGRSAVLTGVMRESGKSVTMEGRILSFTVSEDIVNFTFSSGDEKYTVGGYDSQVEDIEMVALEVL</sequence>
<dbReference type="SUPFAM" id="SSF46785">
    <property type="entry name" value="Winged helix' DNA-binding domain"/>
    <property type="match status" value="1"/>
</dbReference>
<dbReference type="InterPro" id="IPR051797">
    <property type="entry name" value="TrmB-like"/>
</dbReference>
<evidence type="ECO:0008006" key="6">
    <source>
        <dbReference type="Google" id="ProtNLM"/>
    </source>
</evidence>
<feature type="domain" description="Transcription regulator TrmB C-terminal" evidence="3">
    <location>
        <begin position="119"/>
        <end position="343"/>
    </location>
</feature>
<evidence type="ECO:0000313" key="5">
    <source>
        <dbReference type="Proteomes" id="UP000632195"/>
    </source>
</evidence>
<gene>
    <name evidence="4" type="ORF">GCM10007108_14360</name>
</gene>
<dbReference type="RefSeq" id="WP_188681553.1">
    <property type="nucleotide sequence ID" value="NZ_BMNY01000002.1"/>
</dbReference>
<dbReference type="PANTHER" id="PTHR34293:SF1">
    <property type="entry name" value="HTH-TYPE TRANSCRIPTIONAL REGULATOR TRMBL2"/>
    <property type="match status" value="1"/>
</dbReference>
<name>A0AA37F9Z2_9ARCH</name>
<dbReference type="EMBL" id="BMNY01000002">
    <property type="protein sequence ID" value="GGM77315.1"/>
    <property type="molecule type" value="Genomic_DNA"/>
</dbReference>
<keyword evidence="5" id="KW-1185">Reference proteome</keyword>
<comment type="caution">
    <text evidence="4">The sequence shown here is derived from an EMBL/GenBank/DDBJ whole genome shotgun (WGS) entry which is preliminary data.</text>
</comment>